<feature type="chain" id="PRO_5035795837" evidence="1">
    <location>
        <begin position="24"/>
        <end position="123"/>
    </location>
</feature>
<sequence>MKTSTVILVLAIIVACAVVSTYACPDSKFFKGTCNALTQDCQHHCTNLEGAKSGQLSALLNHTTEITSYTNNEDFNGNPCIGHHRRLRRGLYLRRLSRLQVLQGHLQCPHPGLPVPLHQPGRS</sequence>
<dbReference type="PROSITE" id="PS51257">
    <property type="entry name" value="PROKAR_LIPOPROTEIN"/>
    <property type="match status" value="1"/>
</dbReference>
<evidence type="ECO:0000256" key="1">
    <source>
        <dbReference type="SAM" id="SignalP"/>
    </source>
</evidence>
<evidence type="ECO:0000313" key="3">
    <source>
        <dbReference type="Proteomes" id="UP000494106"/>
    </source>
</evidence>
<proteinExistence type="predicted"/>
<evidence type="ECO:0000313" key="2">
    <source>
        <dbReference type="EMBL" id="CAB3219820.1"/>
    </source>
</evidence>
<dbReference type="EMBL" id="CADEBC010000014">
    <property type="protein sequence ID" value="CAB3219820.1"/>
    <property type="molecule type" value="Genomic_DNA"/>
</dbReference>
<comment type="caution">
    <text evidence="2">The sequence shown here is derived from an EMBL/GenBank/DDBJ whole genome shotgun (WGS) entry which is preliminary data.</text>
</comment>
<accession>A0A8S0YMP6</accession>
<dbReference type="AlphaFoldDB" id="A0A8S0YMP6"/>
<name>A0A8S0YMP6_ARCPL</name>
<protein>
    <submittedName>
        <fullName evidence="2">Uncharacterized protein</fullName>
    </submittedName>
</protein>
<keyword evidence="1" id="KW-0732">Signal</keyword>
<organism evidence="2 3">
    <name type="scientific">Arctia plantaginis</name>
    <name type="common">Wood tiger moth</name>
    <name type="synonym">Phalaena plantaginis</name>
    <dbReference type="NCBI Taxonomy" id="874455"/>
    <lineage>
        <taxon>Eukaryota</taxon>
        <taxon>Metazoa</taxon>
        <taxon>Ecdysozoa</taxon>
        <taxon>Arthropoda</taxon>
        <taxon>Hexapoda</taxon>
        <taxon>Insecta</taxon>
        <taxon>Pterygota</taxon>
        <taxon>Neoptera</taxon>
        <taxon>Endopterygota</taxon>
        <taxon>Lepidoptera</taxon>
        <taxon>Glossata</taxon>
        <taxon>Ditrysia</taxon>
        <taxon>Noctuoidea</taxon>
        <taxon>Erebidae</taxon>
        <taxon>Arctiinae</taxon>
        <taxon>Arctia</taxon>
    </lineage>
</organism>
<gene>
    <name evidence="2" type="ORF">APLA_LOCUS86</name>
</gene>
<feature type="signal peptide" evidence="1">
    <location>
        <begin position="1"/>
        <end position="23"/>
    </location>
</feature>
<keyword evidence="3" id="KW-1185">Reference proteome</keyword>
<dbReference type="Proteomes" id="UP000494106">
    <property type="component" value="Unassembled WGS sequence"/>
</dbReference>
<reference evidence="2 3" key="1">
    <citation type="submission" date="2020-04" db="EMBL/GenBank/DDBJ databases">
        <authorList>
            <person name="Wallbank WR R."/>
            <person name="Pardo Diaz C."/>
            <person name="Kozak K."/>
            <person name="Martin S."/>
            <person name="Jiggins C."/>
            <person name="Moest M."/>
            <person name="Warren A I."/>
            <person name="Byers J.R.P. K."/>
            <person name="Montejo-Kovacevich G."/>
            <person name="Yen C E."/>
        </authorList>
    </citation>
    <scope>NUCLEOTIDE SEQUENCE [LARGE SCALE GENOMIC DNA]</scope>
</reference>